<dbReference type="PANTHER" id="PTHR10110">
    <property type="entry name" value="SODIUM/HYDROGEN EXCHANGER"/>
    <property type="match status" value="1"/>
</dbReference>
<evidence type="ECO:0000256" key="2">
    <source>
        <dbReference type="ARBA" id="ARBA00022448"/>
    </source>
</evidence>
<evidence type="ECO:0000256" key="9">
    <source>
        <dbReference type="ARBA" id="ARBA00023201"/>
    </source>
</evidence>
<dbReference type="InterPro" id="IPR006153">
    <property type="entry name" value="Cation/H_exchanger_TM"/>
</dbReference>
<name>A0A4R5Q6I0_9PROT</name>
<evidence type="ECO:0000256" key="5">
    <source>
        <dbReference type="ARBA" id="ARBA00022989"/>
    </source>
</evidence>
<dbReference type="GO" id="GO:0098719">
    <property type="term" value="P:sodium ion import across plasma membrane"/>
    <property type="evidence" value="ECO:0007669"/>
    <property type="project" value="TreeGrafter"/>
</dbReference>
<feature type="transmembrane region" description="Helical" evidence="10">
    <location>
        <begin position="308"/>
        <end position="330"/>
    </location>
</feature>
<dbReference type="GO" id="GO:0015385">
    <property type="term" value="F:sodium:proton antiporter activity"/>
    <property type="evidence" value="ECO:0007669"/>
    <property type="project" value="InterPro"/>
</dbReference>
<dbReference type="OrthoDB" id="7250786at2"/>
<keyword evidence="4 10" id="KW-0812">Transmembrane</keyword>
<accession>A0A4R5Q6I0</accession>
<sequence length="491" mass="49887">MPEVQFVSGVIVALGLLLALARLTGLPPSAVVFAGGLASALLPVSLPPLRTNPEVVLGLLLPPLLYAGVVALSVDLLRHALVRGVLAGAALVIGITLTVALAAHVLLPGLDPVACLLLGVCAAIGDTRLPQETGQHRHLPRALTDAFAGQAVSARLIVVTLYMLARSAVGGSPPEVGAALLRLGIDVIGGGLLGLAVGLAVVALRRRIGPAVVEVAISIATPFLAAVLAEAVGVSVAVVIVVAALTISTRSVDRQTGQAISSPEARLVARHVWSEAEVMLSAALYFLVGRSLPEALAALSHYGGLHLGLAAAALLALVLALQFGLALLAMMMPWTPRMPGEDGRPAGALRVAAVAALSAHRSAIALALALAVPATTADGRPFPDRDLVLSLTGLLVVGSGLLQGTTLPALLGWARLGGAAEEVQEKDLAKSEAAAAQDQARAVTDPETAAAEGRQALIRLRSRDAIGDAALREADHALTLRAHAEKTGEPT</sequence>
<dbReference type="AlphaFoldDB" id="A0A4R5Q6I0"/>
<evidence type="ECO:0000256" key="7">
    <source>
        <dbReference type="ARBA" id="ARBA00023065"/>
    </source>
</evidence>
<feature type="transmembrane region" description="Helical" evidence="10">
    <location>
        <begin position="185"/>
        <end position="204"/>
    </location>
</feature>
<organism evidence="12 13">
    <name type="scientific">Dankookia rubra</name>
    <dbReference type="NCBI Taxonomy" id="1442381"/>
    <lineage>
        <taxon>Bacteria</taxon>
        <taxon>Pseudomonadati</taxon>
        <taxon>Pseudomonadota</taxon>
        <taxon>Alphaproteobacteria</taxon>
        <taxon>Acetobacterales</taxon>
        <taxon>Roseomonadaceae</taxon>
        <taxon>Dankookia</taxon>
    </lineage>
</organism>
<dbReference type="EMBL" id="SMSJ01000201">
    <property type="protein sequence ID" value="TDH57851.1"/>
    <property type="molecule type" value="Genomic_DNA"/>
</dbReference>
<dbReference type="GO" id="GO:0051453">
    <property type="term" value="P:regulation of intracellular pH"/>
    <property type="evidence" value="ECO:0007669"/>
    <property type="project" value="TreeGrafter"/>
</dbReference>
<evidence type="ECO:0000313" key="12">
    <source>
        <dbReference type="EMBL" id="TDH57851.1"/>
    </source>
</evidence>
<evidence type="ECO:0000256" key="1">
    <source>
        <dbReference type="ARBA" id="ARBA00004651"/>
    </source>
</evidence>
<protein>
    <submittedName>
        <fullName evidence="12">Sodium:proton exchanger</fullName>
    </submittedName>
</protein>
<feature type="domain" description="Cation/H+ exchanger transmembrane" evidence="11">
    <location>
        <begin position="11"/>
        <end position="411"/>
    </location>
</feature>
<comment type="caution">
    <text evidence="12">The sequence shown here is derived from an EMBL/GenBank/DDBJ whole genome shotgun (WGS) entry which is preliminary data.</text>
</comment>
<evidence type="ECO:0000259" key="11">
    <source>
        <dbReference type="Pfam" id="PF00999"/>
    </source>
</evidence>
<evidence type="ECO:0000256" key="4">
    <source>
        <dbReference type="ARBA" id="ARBA00022692"/>
    </source>
</evidence>
<feature type="transmembrane region" description="Helical" evidence="10">
    <location>
        <begin position="55"/>
        <end position="77"/>
    </location>
</feature>
<evidence type="ECO:0000256" key="6">
    <source>
        <dbReference type="ARBA" id="ARBA00023053"/>
    </source>
</evidence>
<evidence type="ECO:0000256" key="10">
    <source>
        <dbReference type="SAM" id="Phobius"/>
    </source>
</evidence>
<gene>
    <name evidence="12" type="ORF">E2C06_35720</name>
</gene>
<keyword evidence="2" id="KW-0813">Transport</keyword>
<dbReference type="Proteomes" id="UP000295096">
    <property type="component" value="Unassembled WGS sequence"/>
</dbReference>
<dbReference type="PANTHER" id="PTHR10110:SF86">
    <property type="entry name" value="SODIUM_HYDROGEN EXCHANGER 7"/>
    <property type="match status" value="1"/>
</dbReference>
<keyword evidence="13" id="KW-1185">Reference proteome</keyword>
<keyword evidence="7" id="KW-0406">Ion transport</keyword>
<dbReference type="GO" id="GO:0005886">
    <property type="term" value="C:plasma membrane"/>
    <property type="evidence" value="ECO:0007669"/>
    <property type="project" value="UniProtKB-SubCell"/>
</dbReference>
<keyword evidence="3" id="KW-1003">Cell membrane</keyword>
<dbReference type="Pfam" id="PF00999">
    <property type="entry name" value="Na_H_Exchanger"/>
    <property type="match status" value="1"/>
</dbReference>
<feature type="transmembrane region" description="Helical" evidence="10">
    <location>
        <begin position="84"/>
        <end position="103"/>
    </location>
</feature>
<keyword evidence="9" id="KW-0739">Sodium transport</keyword>
<keyword evidence="6" id="KW-0915">Sodium</keyword>
<feature type="transmembrane region" description="Helical" evidence="10">
    <location>
        <begin position="6"/>
        <end position="23"/>
    </location>
</feature>
<keyword evidence="5 10" id="KW-1133">Transmembrane helix</keyword>
<proteinExistence type="predicted"/>
<feature type="transmembrane region" description="Helical" evidence="10">
    <location>
        <begin position="234"/>
        <end position="252"/>
    </location>
</feature>
<dbReference type="InterPro" id="IPR018422">
    <property type="entry name" value="Cation/H_exchanger_CPA1"/>
</dbReference>
<evidence type="ECO:0000256" key="3">
    <source>
        <dbReference type="ARBA" id="ARBA00022475"/>
    </source>
</evidence>
<dbReference type="GO" id="GO:0015386">
    <property type="term" value="F:potassium:proton antiporter activity"/>
    <property type="evidence" value="ECO:0007669"/>
    <property type="project" value="TreeGrafter"/>
</dbReference>
<evidence type="ECO:0000313" key="13">
    <source>
        <dbReference type="Proteomes" id="UP000295096"/>
    </source>
</evidence>
<evidence type="ECO:0000256" key="8">
    <source>
        <dbReference type="ARBA" id="ARBA00023136"/>
    </source>
</evidence>
<comment type="subcellular location">
    <subcellularLocation>
        <location evidence="1">Cell membrane</location>
        <topology evidence="1">Multi-pass membrane protein</topology>
    </subcellularLocation>
</comment>
<reference evidence="12 13" key="1">
    <citation type="journal article" date="2016" name="J. Microbiol.">
        <title>Dankookia rubra gen. nov., sp. nov., an alphaproteobacterium isolated from sediment of a shallow stream.</title>
        <authorList>
            <person name="Kim W.H."/>
            <person name="Kim D.H."/>
            <person name="Kang K."/>
            <person name="Ahn T.Y."/>
        </authorList>
    </citation>
    <scope>NUCLEOTIDE SEQUENCE [LARGE SCALE GENOMIC DNA]</scope>
    <source>
        <strain evidence="12 13">JCM30602</strain>
    </source>
</reference>
<keyword evidence="8 10" id="KW-0472">Membrane</keyword>
<dbReference type="RefSeq" id="WP_133293283.1">
    <property type="nucleotide sequence ID" value="NZ_SMSJ01000201.1"/>
</dbReference>